<keyword evidence="2 4" id="KW-0378">Hydrolase</keyword>
<proteinExistence type="predicted"/>
<evidence type="ECO:0000313" key="4">
    <source>
        <dbReference type="EMBL" id="ADO83972.1"/>
    </source>
</evidence>
<keyword evidence="4" id="KW-0614">Plasmid</keyword>
<dbReference type="KEGG" id="ipo:Ilyop_2209"/>
<dbReference type="AlphaFoldDB" id="E3HCJ6"/>
<gene>
    <name evidence="4" type="ordered locus">Ilyop_2209</name>
</gene>
<dbReference type="CDD" id="cd02883">
    <property type="entry name" value="NUDIX_Hydrolase"/>
    <property type="match status" value="1"/>
</dbReference>
<dbReference type="PANTHER" id="PTHR43046:SF15">
    <property type="entry name" value="MUTT_NUDIX FAMILY PROTEIN"/>
    <property type="match status" value="1"/>
</dbReference>
<dbReference type="OrthoDB" id="511483at2"/>
<dbReference type="InterPro" id="IPR015797">
    <property type="entry name" value="NUDIX_hydrolase-like_dom_sf"/>
</dbReference>
<dbReference type="PROSITE" id="PS00893">
    <property type="entry name" value="NUDIX_BOX"/>
    <property type="match status" value="1"/>
</dbReference>
<sequence length="173" mass="19895">MRLLKKSVHNSLNSLDGNPYRRIAARGIVLKDSKILMLYTKRYNDYSFPGGGVEPHEDLIEGLKRELVEETGARDIEVDGHYGIYEEFRPVHYDDFDFMHMTSHFYICSIADELGTSSLEDYEIKNGMSALWIDIHEAIAHNKEVISKKDEKMGLSIERETQVLELIASELLN</sequence>
<dbReference type="PANTHER" id="PTHR43046">
    <property type="entry name" value="GDP-MANNOSE MANNOSYL HYDROLASE"/>
    <property type="match status" value="1"/>
</dbReference>
<evidence type="ECO:0000256" key="2">
    <source>
        <dbReference type="ARBA" id="ARBA00022801"/>
    </source>
</evidence>
<organism evidence="4 5">
    <name type="scientific">Ilyobacter polytropus (strain ATCC 51220 / DSM 2926 / LMG 16218 / CuHBu1)</name>
    <dbReference type="NCBI Taxonomy" id="572544"/>
    <lineage>
        <taxon>Bacteria</taxon>
        <taxon>Fusobacteriati</taxon>
        <taxon>Fusobacteriota</taxon>
        <taxon>Fusobacteriia</taxon>
        <taxon>Fusobacteriales</taxon>
        <taxon>Fusobacteriaceae</taxon>
        <taxon>Ilyobacter</taxon>
    </lineage>
</organism>
<evidence type="ECO:0000259" key="3">
    <source>
        <dbReference type="PROSITE" id="PS51462"/>
    </source>
</evidence>
<feature type="domain" description="Nudix hydrolase" evidence="3">
    <location>
        <begin position="20"/>
        <end position="158"/>
    </location>
</feature>
<comment type="cofactor">
    <cofactor evidence="1">
        <name>Mg(2+)</name>
        <dbReference type="ChEBI" id="CHEBI:18420"/>
    </cofactor>
</comment>
<name>E3HCJ6_ILYPC</name>
<dbReference type="EMBL" id="CP002282">
    <property type="protein sequence ID" value="ADO83972.1"/>
    <property type="molecule type" value="Genomic_DNA"/>
</dbReference>
<dbReference type="GO" id="GO:0016787">
    <property type="term" value="F:hydrolase activity"/>
    <property type="evidence" value="ECO:0007669"/>
    <property type="project" value="UniProtKB-KW"/>
</dbReference>
<dbReference type="HOGENOM" id="CLU_106692_0_0_0"/>
<dbReference type="Proteomes" id="UP000006875">
    <property type="component" value="Plasmid pILYOP01"/>
</dbReference>
<evidence type="ECO:0000313" key="5">
    <source>
        <dbReference type="Proteomes" id="UP000006875"/>
    </source>
</evidence>
<keyword evidence="5" id="KW-1185">Reference proteome</keyword>
<geneLocation type="plasmid" evidence="4 5">
    <name>pILYOP01</name>
</geneLocation>
<reference evidence="4 5" key="1">
    <citation type="journal article" date="2010" name="Stand. Genomic Sci.">
        <title>Complete genome sequence of Ilyobacter polytropus type strain (CuHbu1).</title>
        <authorList>
            <person name="Sikorski J."/>
            <person name="Chertkov O."/>
            <person name="Lapidus A."/>
            <person name="Nolan M."/>
            <person name="Lucas S."/>
            <person name="Del Rio T.G."/>
            <person name="Tice H."/>
            <person name="Cheng J.F."/>
            <person name="Tapia R."/>
            <person name="Han C."/>
            <person name="Goodwin L."/>
            <person name="Pitluck S."/>
            <person name="Liolios K."/>
            <person name="Ivanova N."/>
            <person name="Mavromatis K."/>
            <person name="Mikhailova N."/>
            <person name="Pati A."/>
            <person name="Chen A."/>
            <person name="Palaniappan K."/>
            <person name="Land M."/>
            <person name="Hauser L."/>
            <person name="Chang Y.J."/>
            <person name="Jeffries C.D."/>
            <person name="Brambilla E."/>
            <person name="Yasawong M."/>
            <person name="Rohde M."/>
            <person name="Pukall R."/>
            <person name="Spring S."/>
            <person name="Goker M."/>
            <person name="Woyke T."/>
            <person name="Bristow J."/>
            <person name="Eisen J.A."/>
            <person name="Markowitz V."/>
            <person name="Hugenholtz P."/>
            <person name="Kyrpides N.C."/>
            <person name="Klenk H.P."/>
        </authorList>
    </citation>
    <scope>NUCLEOTIDE SEQUENCE [LARGE SCALE GENOMIC DNA]</scope>
    <source>
        <strain evidence="5">ATCC 51220 / DSM 2926 / LMG 16218 / CuHBu1</strain>
        <plasmid evidence="5">pILYOP01</plasmid>
    </source>
</reference>
<accession>E3HCJ6</accession>
<dbReference type="SUPFAM" id="SSF55811">
    <property type="entry name" value="Nudix"/>
    <property type="match status" value="1"/>
</dbReference>
<dbReference type="InterPro" id="IPR000086">
    <property type="entry name" value="NUDIX_hydrolase_dom"/>
</dbReference>
<dbReference type="Gene3D" id="3.90.79.10">
    <property type="entry name" value="Nucleoside Triphosphate Pyrophosphohydrolase"/>
    <property type="match status" value="1"/>
</dbReference>
<dbReference type="PROSITE" id="PS51462">
    <property type="entry name" value="NUDIX"/>
    <property type="match status" value="1"/>
</dbReference>
<dbReference type="InterPro" id="IPR020084">
    <property type="entry name" value="NUDIX_hydrolase_CS"/>
</dbReference>
<evidence type="ECO:0000256" key="1">
    <source>
        <dbReference type="ARBA" id="ARBA00001946"/>
    </source>
</evidence>
<protein>
    <submittedName>
        <fullName evidence="4">NUDIX hydrolase</fullName>
    </submittedName>
</protein>
<dbReference type="Pfam" id="PF00293">
    <property type="entry name" value="NUDIX"/>
    <property type="match status" value="1"/>
</dbReference>
<dbReference type="RefSeq" id="WP_013388633.1">
    <property type="nucleotide sequence ID" value="NC_014633.1"/>
</dbReference>